<dbReference type="Gene3D" id="1.20.1070.10">
    <property type="entry name" value="Rhodopsin 7-helix transmembrane proteins"/>
    <property type="match status" value="1"/>
</dbReference>
<feature type="transmembrane region" description="Helical" evidence="9">
    <location>
        <begin position="181"/>
        <end position="209"/>
    </location>
</feature>
<keyword evidence="11" id="KW-1185">Reference proteome</keyword>
<protein>
    <submittedName>
        <fullName evidence="12">Rhodopsin, GQ-coupled isoform X2</fullName>
    </submittedName>
</protein>
<feature type="domain" description="G-protein coupled receptors family 1 profile" evidence="10">
    <location>
        <begin position="34"/>
        <end position="290"/>
    </location>
</feature>
<evidence type="ECO:0000256" key="5">
    <source>
        <dbReference type="ARBA" id="ARBA00023040"/>
    </source>
</evidence>
<gene>
    <name evidence="12" type="primary">LOC100211886</name>
</gene>
<keyword evidence="2" id="KW-1003">Cell membrane</keyword>
<dbReference type="SUPFAM" id="SSF81321">
    <property type="entry name" value="Family A G protein-coupled receptor-like"/>
    <property type="match status" value="1"/>
</dbReference>
<evidence type="ECO:0000256" key="9">
    <source>
        <dbReference type="SAM" id="Phobius"/>
    </source>
</evidence>
<name>A0ABM4CXJ5_HYDVU</name>
<dbReference type="PANTHER" id="PTHR22752">
    <property type="entry name" value="G PROTEIN-COUPLED RECEPTOR"/>
    <property type="match status" value="1"/>
</dbReference>
<keyword evidence="6 9" id="KW-0472">Membrane</keyword>
<dbReference type="RefSeq" id="XP_065666669.1">
    <property type="nucleotide sequence ID" value="XM_065810597.1"/>
</dbReference>
<organism evidence="11 12">
    <name type="scientific">Hydra vulgaris</name>
    <name type="common">Hydra</name>
    <name type="synonym">Hydra attenuata</name>
    <dbReference type="NCBI Taxonomy" id="6087"/>
    <lineage>
        <taxon>Eukaryota</taxon>
        <taxon>Metazoa</taxon>
        <taxon>Cnidaria</taxon>
        <taxon>Hydrozoa</taxon>
        <taxon>Hydroidolina</taxon>
        <taxon>Anthoathecata</taxon>
        <taxon>Aplanulata</taxon>
        <taxon>Hydridae</taxon>
        <taxon>Hydra</taxon>
    </lineage>
</organism>
<keyword evidence="4 9" id="KW-1133">Transmembrane helix</keyword>
<evidence type="ECO:0000256" key="1">
    <source>
        <dbReference type="ARBA" id="ARBA00004651"/>
    </source>
</evidence>
<keyword evidence="3 9" id="KW-0812">Transmembrane</keyword>
<evidence type="ECO:0000313" key="12">
    <source>
        <dbReference type="RefSeq" id="XP_065666669.1"/>
    </source>
</evidence>
<dbReference type="InterPro" id="IPR017452">
    <property type="entry name" value="GPCR_Rhodpsn_7TM"/>
</dbReference>
<evidence type="ECO:0000256" key="7">
    <source>
        <dbReference type="ARBA" id="ARBA00023170"/>
    </source>
</evidence>
<feature type="transmembrane region" description="Helical" evidence="9">
    <location>
        <begin position="134"/>
        <end position="155"/>
    </location>
</feature>
<feature type="transmembrane region" description="Helical" evidence="9">
    <location>
        <begin position="237"/>
        <end position="261"/>
    </location>
</feature>
<comment type="subcellular location">
    <subcellularLocation>
        <location evidence="1">Cell membrane</location>
        <topology evidence="1">Multi-pass membrane protein</topology>
    </subcellularLocation>
</comment>
<feature type="transmembrane region" description="Helical" evidence="9">
    <location>
        <begin position="95"/>
        <end position="114"/>
    </location>
</feature>
<evidence type="ECO:0000259" key="10">
    <source>
        <dbReference type="PROSITE" id="PS50262"/>
    </source>
</evidence>
<keyword evidence="7" id="KW-0675">Receptor</keyword>
<proteinExistence type="predicted"/>
<evidence type="ECO:0000256" key="8">
    <source>
        <dbReference type="ARBA" id="ARBA00023224"/>
    </source>
</evidence>
<evidence type="ECO:0000313" key="11">
    <source>
        <dbReference type="Proteomes" id="UP001652625"/>
    </source>
</evidence>
<evidence type="ECO:0000256" key="4">
    <source>
        <dbReference type="ARBA" id="ARBA00022989"/>
    </source>
</evidence>
<accession>A0ABM4CXJ5</accession>
<evidence type="ECO:0000256" key="3">
    <source>
        <dbReference type="ARBA" id="ARBA00022692"/>
    </source>
</evidence>
<reference evidence="12" key="1">
    <citation type="submission" date="2025-08" db="UniProtKB">
        <authorList>
            <consortium name="RefSeq"/>
        </authorList>
    </citation>
    <scope>IDENTIFICATION</scope>
</reference>
<dbReference type="PROSITE" id="PS50262">
    <property type="entry name" value="G_PROTEIN_RECEP_F1_2"/>
    <property type="match status" value="1"/>
</dbReference>
<feature type="transmembrane region" description="Helical" evidence="9">
    <location>
        <begin position="267"/>
        <end position="289"/>
    </location>
</feature>
<keyword evidence="5" id="KW-0297">G-protein coupled receptor</keyword>
<feature type="transmembrane region" description="Helical" evidence="9">
    <location>
        <begin position="18"/>
        <end position="43"/>
    </location>
</feature>
<dbReference type="InterPro" id="IPR000276">
    <property type="entry name" value="GPCR_Rhodpsn"/>
</dbReference>
<feature type="transmembrane region" description="Helical" evidence="9">
    <location>
        <begin position="55"/>
        <end position="75"/>
    </location>
</feature>
<evidence type="ECO:0000256" key="6">
    <source>
        <dbReference type="ARBA" id="ARBA00023136"/>
    </source>
</evidence>
<dbReference type="Pfam" id="PF00001">
    <property type="entry name" value="7tm_1"/>
    <property type="match status" value="1"/>
</dbReference>
<dbReference type="CDD" id="cd00637">
    <property type="entry name" value="7tm_classA_rhodopsin-like"/>
    <property type="match status" value="1"/>
</dbReference>
<keyword evidence="8" id="KW-0807">Transducer</keyword>
<dbReference type="Proteomes" id="UP001652625">
    <property type="component" value="Chromosome 11"/>
</dbReference>
<feature type="transmembrane region" description="Helical" evidence="9">
    <location>
        <begin position="301"/>
        <end position="319"/>
    </location>
</feature>
<sequence length="374" mass="42316">MINKTDKYFSQYSESTEIILAVVLVFIMLLSFFGNVGMLIVFYRNDKLWNSTNMLIVNISLSGVLVTIFSMPFSLTSVVLGKWPFNEGGLCKVNAFATSQLLLTTILTHTVISLDKYFAVVKPFCRVMTVKRTLKMIMCVWFIAAVITVLPFFGIGRYTYNHTTLVCGVGFPDKHNVPEKIYLITLAVIGFVIPNMIMGHAYIQVFIAVKKHTQRLIQSSVTSFDVLILQKRMIRTVILSLVCFLLCWSPFCTLCLLAVMVKTINDIPIGLGISAYWCGYLYSALNPLIICSMSQRFHDGLIELVAILLYYPTLLFMFICRKICSESNKTMEISSKPTFTEDSSLPLCLHMHYYTKDMKDISVTTNKNSLINAP</sequence>
<dbReference type="PRINTS" id="PR00237">
    <property type="entry name" value="GPCRRHODOPSN"/>
</dbReference>
<evidence type="ECO:0000256" key="2">
    <source>
        <dbReference type="ARBA" id="ARBA00022475"/>
    </source>
</evidence>
<dbReference type="GeneID" id="100211886"/>